<feature type="compositionally biased region" description="Low complexity" evidence="1">
    <location>
        <begin position="163"/>
        <end position="178"/>
    </location>
</feature>
<dbReference type="Proteomes" id="UP000027238">
    <property type="component" value="Unassembled WGS sequence"/>
</dbReference>
<protein>
    <recommendedName>
        <fullName evidence="5">GPI anchored protein</fullName>
    </recommendedName>
</protein>
<keyword evidence="4" id="KW-1185">Reference proteome</keyword>
<evidence type="ECO:0000256" key="2">
    <source>
        <dbReference type="SAM" id="SignalP"/>
    </source>
</evidence>
<dbReference type="HOGENOM" id="CLU_1272183_0_0_1"/>
<gene>
    <name evidence="3" type="ORF">CSUB01_02540</name>
</gene>
<proteinExistence type="predicted"/>
<dbReference type="eggNOG" id="ENOG502T47K">
    <property type="taxonomic scope" value="Eukaryota"/>
</dbReference>
<comment type="caution">
    <text evidence="3">The sequence shown here is derived from an EMBL/GenBank/DDBJ whole genome shotgun (WGS) entry which is preliminary data.</text>
</comment>
<accession>A0A066XLB9</accession>
<dbReference type="OrthoDB" id="4991875at2759"/>
<evidence type="ECO:0008006" key="5">
    <source>
        <dbReference type="Google" id="ProtNLM"/>
    </source>
</evidence>
<evidence type="ECO:0000256" key="1">
    <source>
        <dbReference type="SAM" id="MobiDB-lite"/>
    </source>
</evidence>
<keyword evidence="2" id="KW-0732">Signal</keyword>
<organism evidence="3 4">
    <name type="scientific">Colletotrichum sublineola</name>
    <name type="common">Sorghum anthracnose fungus</name>
    <dbReference type="NCBI Taxonomy" id="1173701"/>
    <lineage>
        <taxon>Eukaryota</taxon>
        <taxon>Fungi</taxon>
        <taxon>Dikarya</taxon>
        <taxon>Ascomycota</taxon>
        <taxon>Pezizomycotina</taxon>
        <taxon>Sordariomycetes</taxon>
        <taxon>Hypocreomycetidae</taxon>
        <taxon>Glomerellales</taxon>
        <taxon>Glomerellaceae</taxon>
        <taxon>Colletotrichum</taxon>
        <taxon>Colletotrichum graminicola species complex</taxon>
    </lineage>
</organism>
<dbReference type="EMBL" id="JMSE01000926">
    <property type="protein sequence ID" value="KDN66546.1"/>
    <property type="molecule type" value="Genomic_DNA"/>
</dbReference>
<feature type="signal peptide" evidence="2">
    <location>
        <begin position="1"/>
        <end position="17"/>
    </location>
</feature>
<name>A0A066XLB9_COLSU</name>
<evidence type="ECO:0000313" key="4">
    <source>
        <dbReference type="Proteomes" id="UP000027238"/>
    </source>
</evidence>
<reference evidence="4" key="1">
    <citation type="journal article" date="2014" name="Genome Announc.">
        <title>Draft genome sequence of Colletotrichum sublineola, a destructive pathogen of cultivated sorghum.</title>
        <authorList>
            <person name="Baroncelli R."/>
            <person name="Sanz-Martin J.M."/>
            <person name="Rech G.E."/>
            <person name="Sukno S.A."/>
            <person name="Thon M.R."/>
        </authorList>
    </citation>
    <scope>NUCLEOTIDE SEQUENCE [LARGE SCALE GENOMIC DNA]</scope>
    <source>
        <strain evidence="4">TX430BB</strain>
    </source>
</reference>
<dbReference type="AlphaFoldDB" id="A0A066XLB9"/>
<dbReference type="OMA" id="TYAVYCQ"/>
<sequence>MRSVAKIVLALVGTAAAQTTTVVEVVNPYFGNNPYDASVVDVNPTATTYAVYCQKNSTNYNCRDDPAGLTMTLVGGPSTVEVHVERPKSEISIEFIGTISGDQLDYSAIATRSGKIVTTADMVLSPVTNSDAHVPLTVTGGIEKLQAQTTAASTTTKHSGAQTGPTAAGTEASSTSTPNAVAPRAGRNDILVGFAGAAGLAGAMLF</sequence>
<feature type="region of interest" description="Disordered" evidence="1">
    <location>
        <begin position="149"/>
        <end position="183"/>
    </location>
</feature>
<evidence type="ECO:0000313" key="3">
    <source>
        <dbReference type="EMBL" id="KDN66546.1"/>
    </source>
</evidence>
<feature type="chain" id="PRO_5001630392" description="GPI anchored protein" evidence="2">
    <location>
        <begin position="18"/>
        <end position="206"/>
    </location>
</feature>